<dbReference type="Pfam" id="PF08334">
    <property type="entry name" value="T2SSG"/>
    <property type="match status" value="1"/>
</dbReference>
<evidence type="ECO:0000256" key="5">
    <source>
        <dbReference type="ARBA" id="ARBA00022481"/>
    </source>
</evidence>
<dbReference type="AlphaFoldDB" id="A0A516SMD8"/>
<evidence type="ECO:0000256" key="1">
    <source>
        <dbReference type="ARBA" id="ARBA00004377"/>
    </source>
</evidence>
<dbReference type="InterPro" id="IPR045584">
    <property type="entry name" value="Pilin-like"/>
</dbReference>
<evidence type="ECO:0000256" key="10">
    <source>
        <dbReference type="SAM" id="MobiDB-lite"/>
    </source>
</evidence>
<dbReference type="GO" id="GO:0005886">
    <property type="term" value="C:plasma membrane"/>
    <property type="evidence" value="ECO:0007669"/>
    <property type="project" value="UniProtKB-SubCell"/>
</dbReference>
<keyword evidence="14" id="KW-1185">Reference proteome</keyword>
<feature type="region of interest" description="Disordered" evidence="10">
    <location>
        <begin position="125"/>
        <end position="150"/>
    </location>
</feature>
<dbReference type="PANTHER" id="PTHR30093">
    <property type="entry name" value="GENERAL SECRETION PATHWAY PROTEIN G"/>
    <property type="match status" value="1"/>
</dbReference>
<comment type="similarity">
    <text evidence="2">Belongs to the GSP G family.</text>
</comment>
<dbReference type="InterPro" id="IPR010054">
    <property type="entry name" value="Type2_sec_GspG"/>
</dbReference>
<evidence type="ECO:0000256" key="7">
    <source>
        <dbReference type="ARBA" id="ARBA00022692"/>
    </source>
</evidence>
<dbReference type="NCBIfam" id="TIGR02532">
    <property type="entry name" value="IV_pilin_GFxxxE"/>
    <property type="match status" value="1"/>
</dbReference>
<dbReference type="GO" id="GO:0015628">
    <property type="term" value="P:protein secretion by the type II secretion system"/>
    <property type="evidence" value="ECO:0007669"/>
    <property type="project" value="InterPro"/>
</dbReference>
<feature type="domain" description="Type II secretion system protein GspG C-terminal" evidence="12">
    <location>
        <begin position="34"/>
        <end position="142"/>
    </location>
</feature>
<dbReference type="PRINTS" id="PR00813">
    <property type="entry name" value="BCTERIALGSPG"/>
</dbReference>
<sequence>MAQTLRPAQLGFTLLEMLVVLVIIGMLVSLVGPRLFAQVDSSKVQTAQTQVKLLRGAIETMRLDLGSYPTKEQGLSLLITPPGDEKLAKRWRGPYLEDALPNDPWNNAYEYVVPGPEGRPFGIYSLGADGKPGGEGNDADVGMVPKQATP</sequence>
<dbReference type="Pfam" id="PF07963">
    <property type="entry name" value="N_methyl"/>
    <property type="match status" value="1"/>
</dbReference>
<dbReference type="SUPFAM" id="SSF54523">
    <property type="entry name" value="Pili subunits"/>
    <property type="match status" value="1"/>
</dbReference>
<evidence type="ECO:0000256" key="11">
    <source>
        <dbReference type="SAM" id="Phobius"/>
    </source>
</evidence>
<keyword evidence="7 11" id="KW-0812">Transmembrane</keyword>
<evidence type="ECO:0000256" key="6">
    <source>
        <dbReference type="ARBA" id="ARBA00022519"/>
    </source>
</evidence>
<keyword evidence="6" id="KW-0997">Cell inner membrane</keyword>
<dbReference type="Gene3D" id="3.30.700.10">
    <property type="entry name" value="Glycoprotein, Type 4 Pilin"/>
    <property type="match status" value="1"/>
</dbReference>
<evidence type="ECO:0000259" key="12">
    <source>
        <dbReference type="Pfam" id="PF08334"/>
    </source>
</evidence>
<dbReference type="InterPro" id="IPR012902">
    <property type="entry name" value="N_methyl_site"/>
</dbReference>
<dbReference type="EMBL" id="CP041730">
    <property type="protein sequence ID" value="QDQ29311.1"/>
    <property type="molecule type" value="Genomic_DNA"/>
</dbReference>
<dbReference type="PANTHER" id="PTHR30093:SF45">
    <property type="entry name" value="TYPE II SECRETION SYSTEM CORE PROTEIN G"/>
    <property type="match status" value="1"/>
</dbReference>
<dbReference type="NCBIfam" id="TIGR01710">
    <property type="entry name" value="typeII_sec_gspG"/>
    <property type="match status" value="1"/>
</dbReference>
<dbReference type="InterPro" id="IPR000983">
    <property type="entry name" value="Bac_GSPG_pilin"/>
</dbReference>
<evidence type="ECO:0000256" key="3">
    <source>
        <dbReference type="ARBA" id="ARBA00020042"/>
    </source>
</evidence>
<name>A0A516SMD8_9NEIS</name>
<accession>A0A516SMD8</accession>
<evidence type="ECO:0000313" key="13">
    <source>
        <dbReference type="EMBL" id="QDQ29311.1"/>
    </source>
</evidence>
<protein>
    <recommendedName>
        <fullName evidence="3">Type II secretion system core protein G</fullName>
    </recommendedName>
</protein>
<evidence type="ECO:0000256" key="2">
    <source>
        <dbReference type="ARBA" id="ARBA00009984"/>
    </source>
</evidence>
<dbReference type="InterPro" id="IPR013545">
    <property type="entry name" value="T2SS_protein-GspG_C"/>
</dbReference>
<proteinExistence type="inferred from homology"/>
<organism evidence="13 14">
    <name type="scientific">Chitinimonas arctica</name>
    <dbReference type="NCBI Taxonomy" id="2594795"/>
    <lineage>
        <taxon>Bacteria</taxon>
        <taxon>Pseudomonadati</taxon>
        <taxon>Pseudomonadota</taxon>
        <taxon>Betaproteobacteria</taxon>
        <taxon>Neisseriales</taxon>
        <taxon>Chitinibacteraceae</taxon>
        <taxon>Chitinimonas</taxon>
    </lineage>
</organism>
<keyword evidence="9 11" id="KW-0472">Membrane</keyword>
<evidence type="ECO:0000313" key="14">
    <source>
        <dbReference type="Proteomes" id="UP000317550"/>
    </source>
</evidence>
<dbReference type="OrthoDB" id="9795612at2"/>
<keyword evidence="5" id="KW-0488">Methylation</keyword>
<keyword evidence="8 11" id="KW-1133">Transmembrane helix</keyword>
<gene>
    <name evidence="13" type="primary">gspG</name>
    <name evidence="13" type="ORF">FNU76_13235</name>
</gene>
<feature type="transmembrane region" description="Helical" evidence="11">
    <location>
        <begin position="12"/>
        <end position="32"/>
    </location>
</feature>
<evidence type="ECO:0000256" key="9">
    <source>
        <dbReference type="ARBA" id="ARBA00023136"/>
    </source>
</evidence>
<comment type="subcellular location">
    <subcellularLocation>
        <location evidence="1">Cell inner membrane</location>
        <topology evidence="1">Single-pass membrane protein</topology>
    </subcellularLocation>
</comment>
<dbReference type="Proteomes" id="UP000317550">
    <property type="component" value="Chromosome"/>
</dbReference>
<reference evidence="14" key="1">
    <citation type="submission" date="2019-07" db="EMBL/GenBank/DDBJ databases">
        <title>Chitinimonas sp. nov., isolated from Ny-Alesund, arctica soil.</title>
        <authorList>
            <person name="Xu Q."/>
            <person name="Peng F."/>
        </authorList>
    </citation>
    <scope>NUCLEOTIDE SEQUENCE [LARGE SCALE GENOMIC DNA]</scope>
    <source>
        <strain evidence="14">R3-44</strain>
    </source>
</reference>
<dbReference type="GO" id="GO:0015627">
    <property type="term" value="C:type II protein secretion system complex"/>
    <property type="evidence" value="ECO:0007669"/>
    <property type="project" value="InterPro"/>
</dbReference>
<evidence type="ECO:0000256" key="8">
    <source>
        <dbReference type="ARBA" id="ARBA00022989"/>
    </source>
</evidence>
<dbReference type="KEGG" id="cari:FNU76_13235"/>
<evidence type="ECO:0000256" key="4">
    <source>
        <dbReference type="ARBA" id="ARBA00022475"/>
    </source>
</evidence>
<keyword evidence="4" id="KW-1003">Cell membrane</keyword>